<dbReference type="InterPro" id="IPR035914">
    <property type="entry name" value="Sperma_CUB_dom_sf"/>
</dbReference>
<reference evidence="2" key="1">
    <citation type="journal article" date="2015" name="Nat. Genet.">
        <title>The genome and transcriptome of the zoonotic hookworm Ancylostoma ceylanicum identify infection-specific gene families.</title>
        <authorList>
            <person name="Schwarz E.M."/>
            <person name="Hu Y."/>
            <person name="Antoshechkin I."/>
            <person name="Miller M.M."/>
            <person name="Sternberg P.W."/>
            <person name="Aroian R.V."/>
        </authorList>
    </citation>
    <scope>NUCLEOTIDE SEQUENCE</scope>
    <source>
        <strain evidence="2">HY135</strain>
    </source>
</reference>
<dbReference type="SUPFAM" id="SSF49854">
    <property type="entry name" value="Spermadhesin, CUB domain"/>
    <property type="match status" value="1"/>
</dbReference>
<gene>
    <name evidence="1" type="primary">Acey_s0003.g1372</name>
    <name evidence="1" type="ORF">Y032_0003g1372</name>
</gene>
<dbReference type="Proteomes" id="UP000024635">
    <property type="component" value="Unassembled WGS sequence"/>
</dbReference>
<protein>
    <recommendedName>
        <fullName evidence="3">CUB domain-containing protein</fullName>
    </recommendedName>
</protein>
<dbReference type="AlphaFoldDB" id="A0A016VXE7"/>
<dbReference type="EMBL" id="JARK01001339">
    <property type="protein sequence ID" value="EYC32050.1"/>
    <property type="molecule type" value="Genomic_DNA"/>
</dbReference>
<comment type="caution">
    <text evidence="1">The sequence shown here is derived from an EMBL/GenBank/DDBJ whole genome shotgun (WGS) entry which is preliminary data.</text>
</comment>
<accession>A0A016VXE7</accession>
<evidence type="ECO:0000313" key="1">
    <source>
        <dbReference type="EMBL" id="EYC32050.1"/>
    </source>
</evidence>
<evidence type="ECO:0008006" key="3">
    <source>
        <dbReference type="Google" id="ProtNLM"/>
    </source>
</evidence>
<evidence type="ECO:0000313" key="2">
    <source>
        <dbReference type="Proteomes" id="UP000024635"/>
    </source>
</evidence>
<dbReference type="OrthoDB" id="5868824at2759"/>
<organism evidence="1 2">
    <name type="scientific">Ancylostoma ceylanicum</name>
    <dbReference type="NCBI Taxonomy" id="53326"/>
    <lineage>
        <taxon>Eukaryota</taxon>
        <taxon>Metazoa</taxon>
        <taxon>Ecdysozoa</taxon>
        <taxon>Nematoda</taxon>
        <taxon>Chromadorea</taxon>
        <taxon>Rhabditida</taxon>
        <taxon>Rhabditina</taxon>
        <taxon>Rhabditomorpha</taxon>
        <taxon>Strongyloidea</taxon>
        <taxon>Ancylostomatidae</taxon>
        <taxon>Ancylostomatinae</taxon>
        <taxon>Ancylostoma</taxon>
    </lineage>
</organism>
<sequence>MLWPKNACLKAENEPDNCGKVINATKTWRNMTRTIYNKKKQGDYFRCTNWLMSPPNTKIEVEVLEVATPPDWFAQGCIIAGIEVKTNADQRLTGYRFCSGDDANIKLQSESNFVPLITYSMHTTRRLNVTLRYRYVK</sequence>
<name>A0A016VXE7_9BILA</name>
<keyword evidence="2" id="KW-1185">Reference proteome</keyword>
<proteinExistence type="predicted"/>